<sequence>MSCIQGVKSVQISFIMLAYAIFKYGATWSILNQLCARKSVLGTNSHARIHAGGRVPIRRLEPNGRLQSDSTCIPEQLFPEQARKSHGGAVALT</sequence>
<keyword evidence="3" id="KW-1185">Reference proteome</keyword>
<keyword evidence="1" id="KW-1133">Transmembrane helix</keyword>
<evidence type="ECO:0000256" key="1">
    <source>
        <dbReference type="SAM" id="Phobius"/>
    </source>
</evidence>
<protein>
    <recommendedName>
        <fullName evidence="4">Secreted protein</fullName>
    </recommendedName>
</protein>
<dbReference type="AlphaFoldDB" id="A0AAV6GYM7"/>
<gene>
    <name evidence="2" type="ORF">AALO_G00085630</name>
</gene>
<proteinExistence type="predicted"/>
<feature type="transmembrane region" description="Helical" evidence="1">
    <location>
        <begin position="12"/>
        <end position="31"/>
    </location>
</feature>
<dbReference type="EMBL" id="JADWDJ010000006">
    <property type="protein sequence ID" value="KAG5280159.1"/>
    <property type="molecule type" value="Genomic_DNA"/>
</dbReference>
<accession>A0AAV6GYM7</accession>
<keyword evidence="1" id="KW-0472">Membrane</keyword>
<dbReference type="Proteomes" id="UP000823561">
    <property type="component" value="Chromosome 6"/>
</dbReference>
<evidence type="ECO:0008006" key="4">
    <source>
        <dbReference type="Google" id="ProtNLM"/>
    </source>
</evidence>
<reference evidence="2" key="1">
    <citation type="submission" date="2020-10" db="EMBL/GenBank/DDBJ databases">
        <title>Chromosome-scale genome assembly of the Allis shad, Alosa alosa.</title>
        <authorList>
            <person name="Margot Z."/>
            <person name="Christophe K."/>
            <person name="Cabau C."/>
            <person name="Louis A."/>
            <person name="Berthelot C."/>
            <person name="Parey E."/>
            <person name="Roest Crollius H."/>
            <person name="Montfort J."/>
            <person name="Robinson-Rechavi M."/>
            <person name="Bucao C."/>
            <person name="Bouchez O."/>
            <person name="Gislard M."/>
            <person name="Lluch J."/>
            <person name="Milhes M."/>
            <person name="Lampietro C."/>
            <person name="Lopez Roques C."/>
            <person name="Donnadieu C."/>
            <person name="Braasch I."/>
            <person name="Desvignes T."/>
            <person name="Postlethwait J."/>
            <person name="Bobe J."/>
            <person name="Guiguen Y."/>
        </authorList>
    </citation>
    <scope>NUCLEOTIDE SEQUENCE</scope>
    <source>
        <strain evidence="2">M-15738</strain>
        <tissue evidence="2">Blood</tissue>
    </source>
</reference>
<organism evidence="2 3">
    <name type="scientific">Alosa alosa</name>
    <name type="common">allis shad</name>
    <dbReference type="NCBI Taxonomy" id="278164"/>
    <lineage>
        <taxon>Eukaryota</taxon>
        <taxon>Metazoa</taxon>
        <taxon>Chordata</taxon>
        <taxon>Craniata</taxon>
        <taxon>Vertebrata</taxon>
        <taxon>Euteleostomi</taxon>
        <taxon>Actinopterygii</taxon>
        <taxon>Neopterygii</taxon>
        <taxon>Teleostei</taxon>
        <taxon>Clupei</taxon>
        <taxon>Clupeiformes</taxon>
        <taxon>Clupeoidei</taxon>
        <taxon>Clupeidae</taxon>
        <taxon>Alosa</taxon>
    </lineage>
</organism>
<evidence type="ECO:0000313" key="2">
    <source>
        <dbReference type="EMBL" id="KAG5280159.1"/>
    </source>
</evidence>
<keyword evidence="1" id="KW-0812">Transmembrane</keyword>
<name>A0AAV6GYM7_9TELE</name>
<comment type="caution">
    <text evidence="2">The sequence shown here is derived from an EMBL/GenBank/DDBJ whole genome shotgun (WGS) entry which is preliminary data.</text>
</comment>
<evidence type="ECO:0000313" key="3">
    <source>
        <dbReference type="Proteomes" id="UP000823561"/>
    </source>
</evidence>